<reference evidence="1 2" key="1">
    <citation type="submission" date="2016-09" db="EMBL/GenBank/DDBJ databases">
        <title>The draft genome of Dichanthelium oligosanthes: A C3 panicoid grass species.</title>
        <authorList>
            <person name="Studer A.J."/>
            <person name="Schnable J.C."/>
            <person name="Brutnell T.P."/>
        </authorList>
    </citation>
    <scope>NUCLEOTIDE SEQUENCE [LARGE SCALE GENOMIC DNA]</scope>
    <source>
        <strain evidence="2">cv. Kellogg 1175</strain>
        <tissue evidence="1">Leaf</tissue>
    </source>
</reference>
<dbReference type="PANTHER" id="PTHR34709">
    <property type="entry name" value="OS10G0396666 PROTEIN"/>
    <property type="match status" value="1"/>
</dbReference>
<dbReference type="OrthoDB" id="589267at2759"/>
<organism evidence="1 2">
    <name type="scientific">Dichanthelium oligosanthes</name>
    <dbReference type="NCBI Taxonomy" id="888268"/>
    <lineage>
        <taxon>Eukaryota</taxon>
        <taxon>Viridiplantae</taxon>
        <taxon>Streptophyta</taxon>
        <taxon>Embryophyta</taxon>
        <taxon>Tracheophyta</taxon>
        <taxon>Spermatophyta</taxon>
        <taxon>Magnoliopsida</taxon>
        <taxon>Liliopsida</taxon>
        <taxon>Poales</taxon>
        <taxon>Poaceae</taxon>
        <taxon>PACMAD clade</taxon>
        <taxon>Panicoideae</taxon>
        <taxon>Panicodae</taxon>
        <taxon>Paniceae</taxon>
        <taxon>Dichantheliinae</taxon>
        <taxon>Dichanthelium</taxon>
    </lineage>
</organism>
<dbReference type="InterPro" id="IPR055312">
    <property type="entry name" value="FBL15-like"/>
</dbReference>
<dbReference type="STRING" id="888268.A0A1E5UZA2"/>
<proteinExistence type="predicted"/>
<dbReference type="EMBL" id="LWDX02057666">
    <property type="protein sequence ID" value="OEL18114.1"/>
    <property type="molecule type" value="Genomic_DNA"/>
</dbReference>
<evidence type="ECO:0000313" key="2">
    <source>
        <dbReference type="Proteomes" id="UP000095767"/>
    </source>
</evidence>
<dbReference type="PANTHER" id="PTHR34709:SF61">
    <property type="entry name" value="OS07G0229100 PROTEIN"/>
    <property type="match status" value="1"/>
</dbReference>
<sequence length="80" mass="8712">MVPGDDEEEEETGESDIQLPCFEKATTIELDLGFLGLALPSPGVFAQLNELSLWCVRFRGPCELGDVVSSPRCPCLKKLA</sequence>
<gene>
    <name evidence="1" type="ORF">BAE44_0020869</name>
</gene>
<comment type="caution">
    <text evidence="1">The sequence shown here is derived from an EMBL/GenBank/DDBJ whole genome shotgun (WGS) entry which is preliminary data.</text>
</comment>
<accession>A0A1E5UZA2</accession>
<evidence type="ECO:0000313" key="1">
    <source>
        <dbReference type="EMBL" id="OEL18114.1"/>
    </source>
</evidence>
<name>A0A1E5UZA2_9POAL</name>
<dbReference type="AlphaFoldDB" id="A0A1E5UZA2"/>
<dbReference type="Proteomes" id="UP000095767">
    <property type="component" value="Unassembled WGS sequence"/>
</dbReference>
<protein>
    <submittedName>
        <fullName evidence="1">Uncharacterized protein</fullName>
    </submittedName>
</protein>
<keyword evidence="2" id="KW-1185">Reference proteome</keyword>